<feature type="compositionally biased region" description="Basic and acidic residues" evidence="13">
    <location>
        <begin position="530"/>
        <end position="539"/>
    </location>
</feature>
<keyword evidence="16" id="KW-1185">Reference proteome</keyword>
<evidence type="ECO:0000256" key="8">
    <source>
        <dbReference type="ARBA" id="ARBA00022801"/>
    </source>
</evidence>
<evidence type="ECO:0000256" key="11">
    <source>
        <dbReference type="ARBA" id="ARBA00023211"/>
    </source>
</evidence>
<feature type="compositionally biased region" description="Basic and acidic residues" evidence="13">
    <location>
        <begin position="727"/>
        <end position="741"/>
    </location>
</feature>
<evidence type="ECO:0000256" key="9">
    <source>
        <dbReference type="ARBA" id="ARBA00022833"/>
    </source>
</evidence>
<dbReference type="GeneID" id="19970985"/>
<gene>
    <name evidence="15" type="ORF">HMPREF1541_03646</name>
</gene>
<keyword evidence="11" id="KW-0464">Manganese</keyword>
<feature type="domain" description="Lariat debranching enzyme C-terminal" evidence="14">
    <location>
        <begin position="572"/>
        <end position="720"/>
    </location>
</feature>
<dbReference type="CDD" id="cd00844">
    <property type="entry name" value="MPP_Dbr1_N"/>
    <property type="match status" value="1"/>
</dbReference>
<comment type="subcellular location">
    <subcellularLocation>
        <location evidence="4">Nucleus</location>
    </subcellularLocation>
</comment>
<dbReference type="InParanoid" id="W2RZE7"/>
<comment type="cofactor">
    <cofactor evidence="3">
        <name>Fe(2+)</name>
        <dbReference type="ChEBI" id="CHEBI:29033"/>
    </cofactor>
</comment>
<dbReference type="FunCoup" id="W2RZE7">
    <property type="interactions" value="670"/>
</dbReference>
<comment type="cofactor">
    <cofactor evidence="2">
        <name>Zn(2+)</name>
        <dbReference type="ChEBI" id="CHEBI:29105"/>
    </cofactor>
</comment>
<feature type="compositionally biased region" description="Gly residues" evidence="13">
    <location>
        <begin position="743"/>
        <end position="767"/>
    </location>
</feature>
<evidence type="ECO:0000256" key="5">
    <source>
        <dbReference type="ARBA" id="ARBA00006045"/>
    </source>
</evidence>
<evidence type="ECO:0000256" key="3">
    <source>
        <dbReference type="ARBA" id="ARBA00001954"/>
    </source>
</evidence>
<dbReference type="GO" id="GO:0008419">
    <property type="term" value="F:RNA lariat debranching enzyme activity"/>
    <property type="evidence" value="ECO:0007669"/>
    <property type="project" value="TreeGrafter"/>
</dbReference>
<evidence type="ECO:0000256" key="13">
    <source>
        <dbReference type="SAM" id="MobiDB-lite"/>
    </source>
</evidence>
<feature type="compositionally biased region" description="Basic residues" evidence="13">
    <location>
        <begin position="768"/>
        <end position="781"/>
    </location>
</feature>
<feature type="compositionally biased region" description="Low complexity" evidence="13">
    <location>
        <begin position="482"/>
        <end position="493"/>
    </location>
</feature>
<evidence type="ECO:0000259" key="14">
    <source>
        <dbReference type="SMART" id="SM01124"/>
    </source>
</evidence>
<evidence type="ECO:0000256" key="7">
    <source>
        <dbReference type="ARBA" id="ARBA00022723"/>
    </source>
</evidence>
<keyword evidence="10" id="KW-0408">Iron</keyword>
<dbReference type="HOGENOM" id="CLU_005893_3_0_1"/>
<dbReference type="PANTHER" id="PTHR12849">
    <property type="entry name" value="RNA LARIAT DEBRANCHING ENZYME"/>
    <property type="match status" value="1"/>
</dbReference>
<organism evidence="15 16">
    <name type="scientific">Cyphellophora europaea (strain CBS 101466)</name>
    <name type="common">Phialophora europaea</name>
    <dbReference type="NCBI Taxonomy" id="1220924"/>
    <lineage>
        <taxon>Eukaryota</taxon>
        <taxon>Fungi</taxon>
        <taxon>Dikarya</taxon>
        <taxon>Ascomycota</taxon>
        <taxon>Pezizomycotina</taxon>
        <taxon>Eurotiomycetes</taxon>
        <taxon>Chaetothyriomycetidae</taxon>
        <taxon>Chaetothyriales</taxon>
        <taxon>Cyphellophoraceae</taxon>
        <taxon>Cyphellophora</taxon>
    </lineage>
</organism>
<dbReference type="OrthoDB" id="407609at2759"/>
<dbReference type="VEuPathDB" id="FungiDB:HMPREF1541_03646"/>
<feature type="region of interest" description="Disordered" evidence="13">
    <location>
        <begin position="726"/>
        <end position="781"/>
    </location>
</feature>
<dbReference type="GO" id="GO:0005634">
    <property type="term" value="C:nucleus"/>
    <property type="evidence" value="ECO:0007669"/>
    <property type="project" value="UniProtKB-SubCell"/>
</dbReference>
<evidence type="ECO:0000256" key="1">
    <source>
        <dbReference type="ARBA" id="ARBA00001936"/>
    </source>
</evidence>
<feature type="region of interest" description="Disordered" evidence="13">
    <location>
        <begin position="329"/>
        <end position="539"/>
    </location>
</feature>
<dbReference type="InterPro" id="IPR041816">
    <property type="entry name" value="Dbr1_N"/>
</dbReference>
<dbReference type="AlphaFoldDB" id="W2RZE7"/>
<dbReference type="PANTHER" id="PTHR12849:SF0">
    <property type="entry name" value="LARIAT DEBRANCHING ENZYME"/>
    <property type="match status" value="1"/>
</dbReference>
<dbReference type="GO" id="GO:0046872">
    <property type="term" value="F:metal ion binding"/>
    <property type="evidence" value="ECO:0007669"/>
    <property type="project" value="UniProtKB-KW"/>
</dbReference>
<protein>
    <recommendedName>
        <fullName evidence="14">Lariat debranching enzyme C-terminal domain-containing protein</fullName>
    </recommendedName>
</protein>
<sequence>MSAPPEDKLRIAVEGCGHGTLDAIYAAVERDCEDKGWDGVDLLIIGGDFQATRNQHDLNVTAMPVKYRDMVDFHQYYSGAKIAPCLTIFIGGNHEASNHLFELYYGGWVAPNIYYLGAANVLRLGNLRIAGLSGIWKGYDYRKPHYERLPYNQEDLHSIFHVRELDVRKLLAMRSQVDIGLSHDWPQTVEWSGDYHWLFKRKDRFQADAENMKLGSTAAKLVLDRLRPPHWFSAHLHIRYTANYDHENPKGIQTRGGYPIPPPEHKQKISAWQGFHDQARVNDAAETQKALEEQRGRQEAVASTGIRSGPGYNFDETFKKVNTTNLSRSIDTIERKENEPPAQTNLPQLDGSCASRPLKRAREPDSPQQNDGTALRSPRFNALGTAAPRDTALGKETAEFSPPKQRNTAVPVASNPDQLDIDLSDDDEPVVPRRRSGSPFPTLTQPVQERKSEQSEDGGVSLNPEATVFQTPKQGEPMARQSSNSSKSSLDPSAQIFKPQSNKAESGQYSSDVVNPEAPEFQPGTNGSHLKPEEDMKVKPDDIPDDIRAELEGLSKTFAAPVQVEVSPELPFPEEITNKKTEFLALDKCLPGRHFLELLEVESTSAPGEPIQRPVKLHYDPEWLAILRVFAPELILGGGKQDPVPPHRGDTYYRDQILEQRKWVYENIVSRDLLQVPDNFEITAPTYDPSLQVEEKDMPREVTNNQTSQFCEMIGIENPFDIPEEERDARVEAGPRAESQWRGRGGQFGGGRGNWNSGRGGRGGRGGGRGRGRGRGARGRW</sequence>
<dbReference type="Proteomes" id="UP000030752">
    <property type="component" value="Unassembled WGS sequence"/>
</dbReference>
<evidence type="ECO:0000313" key="16">
    <source>
        <dbReference type="Proteomes" id="UP000030752"/>
    </source>
</evidence>
<evidence type="ECO:0000256" key="10">
    <source>
        <dbReference type="ARBA" id="ARBA00023004"/>
    </source>
</evidence>
<dbReference type="InterPro" id="IPR007708">
    <property type="entry name" value="DBR1_C"/>
</dbReference>
<evidence type="ECO:0000256" key="2">
    <source>
        <dbReference type="ARBA" id="ARBA00001947"/>
    </source>
</evidence>
<proteinExistence type="inferred from homology"/>
<evidence type="ECO:0000256" key="4">
    <source>
        <dbReference type="ARBA" id="ARBA00004123"/>
    </source>
</evidence>
<dbReference type="InterPro" id="IPR029052">
    <property type="entry name" value="Metallo-depent_PP-like"/>
</dbReference>
<keyword evidence="6" id="KW-0507">mRNA processing</keyword>
<feature type="compositionally biased region" description="Acidic residues" evidence="13">
    <location>
        <begin position="419"/>
        <end position="429"/>
    </location>
</feature>
<evidence type="ECO:0000313" key="15">
    <source>
        <dbReference type="EMBL" id="ETN41710.1"/>
    </source>
</evidence>
<feature type="compositionally biased region" description="Polar residues" evidence="13">
    <location>
        <begin position="498"/>
        <end position="513"/>
    </location>
</feature>
<keyword evidence="12" id="KW-0539">Nucleus</keyword>
<keyword evidence="7" id="KW-0479">Metal-binding</keyword>
<dbReference type="eggNOG" id="KOG2863">
    <property type="taxonomic scope" value="Eukaryota"/>
</dbReference>
<dbReference type="SUPFAM" id="SSF56300">
    <property type="entry name" value="Metallo-dependent phosphatases"/>
    <property type="match status" value="1"/>
</dbReference>
<keyword evidence="8" id="KW-0378">Hydrolase</keyword>
<dbReference type="RefSeq" id="XP_008716219.1">
    <property type="nucleotide sequence ID" value="XM_008717997.1"/>
</dbReference>
<comment type="cofactor">
    <cofactor evidence="1">
        <name>Mn(2+)</name>
        <dbReference type="ChEBI" id="CHEBI:29035"/>
    </cofactor>
</comment>
<dbReference type="InterPro" id="IPR004843">
    <property type="entry name" value="Calcineurin-like_PHP"/>
</dbReference>
<evidence type="ECO:0000256" key="6">
    <source>
        <dbReference type="ARBA" id="ARBA00022664"/>
    </source>
</evidence>
<accession>W2RZE7</accession>
<dbReference type="SMART" id="SM01124">
    <property type="entry name" value="DBR1"/>
    <property type="match status" value="1"/>
</dbReference>
<comment type="similarity">
    <text evidence="5">Belongs to the lariat debranching enzyme family.</text>
</comment>
<dbReference type="GO" id="GO:0000398">
    <property type="term" value="P:mRNA splicing, via spliceosome"/>
    <property type="evidence" value="ECO:0007669"/>
    <property type="project" value="TreeGrafter"/>
</dbReference>
<dbReference type="EMBL" id="KB822719">
    <property type="protein sequence ID" value="ETN41710.1"/>
    <property type="molecule type" value="Genomic_DNA"/>
</dbReference>
<keyword evidence="9" id="KW-0862">Zinc</keyword>
<evidence type="ECO:0000256" key="12">
    <source>
        <dbReference type="ARBA" id="ARBA00023242"/>
    </source>
</evidence>
<dbReference type="STRING" id="1220924.W2RZE7"/>
<dbReference type="Pfam" id="PF05011">
    <property type="entry name" value="DBR1"/>
    <property type="match status" value="1"/>
</dbReference>
<name>W2RZE7_CYPE1</name>
<reference evidence="15 16" key="1">
    <citation type="submission" date="2013-03" db="EMBL/GenBank/DDBJ databases">
        <title>The Genome Sequence of Phialophora europaea CBS 101466.</title>
        <authorList>
            <consortium name="The Broad Institute Genomics Platform"/>
            <person name="Cuomo C."/>
            <person name="de Hoog S."/>
            <person name="Gorbushina A."/>
            <person name="Walker B."/>
            <person name="Young S.K."/>
            <person name="Zeng Q."/>
            <person name="Gargeya S."/>
            <person name="Fitzgerald M."/>
            <person name="Haas B."/>
            <person name="Abouelleil A."/>
            <person name="Allen A.W."/>
            <person name="Alvarado L."/>
            <person name="Arachchi H.M."/>
            <person name="Berlin A.M."/>
            <person name="Chapman S.B."/>
            <person name="Gainer-Dewar J."/>
            <person name="Goldberg J."/>
            <person name="Griggs A."/>
            <person name="Gujja S."/>
            <person name="Hansen M."/>
            <person name="Howarth C."/>
            <person name="Imamovic A."/>
            <person name="Ireland A."/>
            <person name="Larimer J."/>
            <person name="McCowan C."/>
            <person name="Murphy C."/>
            <person name="Pearson M."/>
            <person name="Poon T.W."/>
            <person name="Priest M."/>
            <person name="Roberts A."/>
            <person name="Saif S."/>
            <person name="Shea T."/>
            <person name="Sisk P."/>
            <person name="Sykes S."/>
            <person name="Wortman J."/>
            <person name="Nusbaum C."/>
            <person name="Birren B."/>
        </authorList>
    </citation>
    <scope>NUCLEOTIDE SEQUENCE [LARGE SCALE GENOMIC DNA]</scope>
    <source>
        <strain evidence="15 16">CBS 101466</strain>
    </source>
</reference>
<dbReference type="Pfam" id="PF00149">
    <property type="entry name" value="Metallophos"/>
    <property type="match status" value="1"/>
</dbReference>